<reference evidence="3" key="1">
    <citation type="submission" date="2016-10" db="EMBL/GenBank/DDBJ databases">
        <authorList>
            <person name="Varghese N."/>
            <person name="Submissions S."/>
        </authorList>
    </citation>
    <scope>NUCLEOTIDE SEQUENCE [LARGE SCALE GENOMIC DNA]</scope>
    <source>
        <strain evidence="3">DSM 17933</strain>
    </source>
</reference>
<proteinExistence type="predicted"/>
<organism evidence="2 3">
    <name type="scientific">Pedobacter terrae</name>
    <dbReference type="NCBI Taxonomy" id="405671"/>
    <lineage>
        <taxon>Bacteria</taxon>
        <taxon>Pseudomonadati</taxon>
        <taxon>Bacteroidota</taxon>
        <taxon>Sphingobacteriia</taxon>
        <taxon>Sphingobacteriales</taxon>
        <taxon>Sphingobacteriaceae</taxon>
        <taxon>Pedobacter</taxon>
    </lineage>
</organism>
<dbReference type="InterPro" id="IPR010982">
    <property type="entry name" value="Lambda_DNA-bd_dom_sf"/>
</dbReference>
<dbReference type="CDD" id="cd00093">
    <property type="entry name" value="HTH_XRE"/>
    <property type="match status" value="1"/>
</dbReference>
<name>A0A1G7QAA7_9SPHI</name>
<dbReference type="SUPFAM" id="SSF47413">
    <property type="entry name" value="lambda repressor-like DNA-binding domains"/>
    <property type="match status" value="1"/>
</dbReference>
<dbReference type="InterPro" id="IPR001387">
    <property type="entry name" value="Cro/C1-type_HTH"/>
</dbReference>
<dbReference type="STRING" id="405671.SAMN05421827_102237"/>
<accession>A0A1G7QAA7</accession>
<dbReference type="Proteomes" id="UP000199643">
    <property type="component" value="Unassembled WGS sequence"/>
</dbReference>
<feature type="domain" description="HTH cro/C1-type" evidence="1">
    <location>
        <begin position="22"/>
        <end position="77"/>
    </location>
</feature>
<evidence type="ECO:0000313" key="3">
    <source>
        <dbReference type="Proteomes" id="UP000199643"/>
    </source>
</evidence>
<dbReference type="RefSeq" id="WP_090497165.1">
    <property type="nucleotide sequence ID" value="NZ_FNCH01000002.1"/>
</dbReference>
<dbReference type="SMART" id="SM00530">
    <property type="entry name" value="HTH_XRE"/>
    <property type="match status" value="1"/>
</dbReference>
<keyword evidence="3" id="KW-1185">Reference proteome</keyword>
<gene>
    <name evidence="2" type="ORF">SAMN05421827_102237</name>
</gene>
<dbReference type="Pfam" id="PF01381">
    <property type="entry name" value="HTH_3"/>
    <property type="match status" value="1"/>
</dbReference>
<evidence type="ECO:0000259" key="1">
    <source>
        <dbReference type="PROSITE" id="PS50943"/>
    </source>
</evidence>
<dbReference type="GO" id="GO:0003677">
    <property type="term" value="F:DNA binding"/>
    <property type="evidence" value="ECO:0007669"/>
    <property type="project" value="InterPro"/>
</dbReference>
<protein>
    <submittedName>
        <fullName evidence="2">Helix-turn-helix</fullName>
    </submittedName>
</protein>
<sequence length="138" mass="15666">MSDTETNENFTVLENKAIGRNISRFRKFRDKKAFEVAEYVGIGEAAYTKYERGETKITIELIQKVSEFLNIDPFTLLNVSEGHVLENITNSPIAIQTNSTFSTTNEKQNDAILTLIDNVVEMNKRIMDLLEKTGRTGN</sequence>
<dbReference type="AlphaFoldDB" id="A0A1G7QAA7"/>
<dbReference type="EMBL" id="FNCH01000002">
    <property type="protein sequence ID" value="SDF95456.1"/>
    <property type="molecule type" value="Genomic_DNA"/>
</dbReference>
<evidence type="ECO:0000313" key="2">
    <source>
        <dbReference type="EMBL" id="SDF95456.1"/>
    </source>
</evidence>
<dbReference type="Gene3D" id="1.10.260.40">
    <property type="entry name" value="lambda repressor-like DNA-binding domains"/>
    <property type="match status" value="1"/>
</dbReference>
<dbReference type="PROSITE" id="PS50943">
    <property type="entry name" value="HTH_CROC1"/>
    <property type="match status" value="1"/>
</dbReference>
<dbReference type="OrthoDB" id="1122522at2"/>